<organism evidence="4">
    <name type="scientific">Haemonchus placei</name>
    <name type="common">Barber's pole worm</name>
    <dbReference type="NCBI Taxonomy" id="6290"/>
    <lineage>
        <taxon>Eukaryota</taxon>
        <taxon>Metazoa</taxon>
        <taxon>Ecdysozoa</taxon>
        <taxon>Nematoda</taxon>
        <taxon>Chromadorea</taxon>
        <taxon>Rhabditida</taxon>
        <taxon>Rhabditina</taxon>
        <taxon>Rhabditomorpha</taxon>
        <taxon>Strongyloidea</taxon>
        <taxon>Trichostrongylidae</taxon>
        <taxon>Haemonchus</taxon>
    </lineage>
</organism>
<dbReference type="Proteomes" id="UP000268014">
    <property type="component" value="Unassembled WGS sequence"/>
</dbReference>
<protein>
    <submittedName>
        <fullName evidence="2 4">Uncharacterized protein</fullName>
    </submittedName>
</protein>
<keyword evidence="3" id="KW-1185">Reference proteome</keyword>
<evidence type="ECO:0000313" key="2">
    <source>
        <dbReference type="EMBL" id="VDO49260.1"/>
    </source>
</evidence>
<feature type="compositionally biased region" description="Pro residues" evidence="1">
    <location>
        <begin position="1"/>
        <end position="10"/>
    </location>
</feature>
<evidence type="ECO:0000313" key="3">
    <source>
        <dbReference type="Proteomes" id="UP000268014"/>
    </source>
</evidence>
<sequence length="33" mass="4081">MPRSRCPPPAYRNMQDHKQKRRVYNRHNGSREN</sequence>
<gene>
    <name evidence="2" type="ORF">HPLM_LOCUS13468</name>
</gene>
<dbReference type="WBParaSite" id="HPLM_0001347601-mRNA-1">
    <property type="protein sequence ID" value="HPLM_0001347601-mRNA-1"/>
    <property type="gene ID" value="HPLM_0001347601"/>
</dbReference>
<name>A0A0N4WPZ9_HAEPC</name>
<accession>A0A0N4WPZ9</accession>
<reference evidence="2 3" key="2">
    <citation type="submission" date="2018-11" db="EMBL/GenBank/DDBJ databases">
        <authorList>
            <consortium name="Pathogen Informatics"/>
        </authorList>
    </citation>
    <scope>NUCLEOTIDE SEQUENCE [LARGE SCALE GENOMIC DNA]</scope>
    <source>
        <strain evidence="2 3">MHpl1</strain>
    </source>
</reference>
<dbReference type="AlphaFoldDB" id="A0A0N4WPZ9"/>
<evidence type="ECO:0000256" key="1">
    <source>
        <dbReference type="SAM" id="MobiDB-lite"/>
    </source>
</evidence>
<reference evidence="4" key="1">
    <citation type="submission" date="2017-02" db="UniProtKB">
        <authorList>
            <consortium name="WormBaseParasite"/>
        </authorList>
    </citation>
    <scope>IDENTIFICATION</scope>
</reference>
<dbReference type="EMBL" id="UZAF01018219">
    <property type="protein sequence ID" value="VDO49260.1"/>
    <property type="molecule type" value="Genomic_DNA"/>
</dbReference>
<feature type="region of interest" description="Disordered" evidence="1">
    <location>
        <begin position="1"/>
        <end position="33"/>
    </location>
</feature>
<evidence type="ECO:0000313" key="4">
    <source>
        <dbReference type="WBParaSite" id="HPLM_0001347601-mRNA-1"/>
    </source>
</evidence>
<proteinExistence type="predicted"/>